<keyword evidence="3" id="KW-0732">Signal</keyword>
<dbReference type="OrthoDB" id="8872899at2759"/>
<dbReference type="AlphaFoldDB" id="A0A9F5J2S4"/>
<gene>
    <name evidence="6" type="primary">CXCL13</name>
</gene>
<dbReference type="RefSeq" id="XP_025028421.1">
    <property type="nucleotide sequence ID" value="XM_025172653.1"/>
</dbReference>
<keyword evidence="5" id="KW-1185">Reference proteome</keyword>
<evidence type="ECO:0000313" key="5">
    <source>
        <dbReference type="Proteomes" id="UP000695026"/>
    </source>
</evidence>
<dbReference type="InterPro" id="IPR033899">
    <property type="entry name" value="CXC_Chemokine_domain"/>
</dbReference>
<dbReference type="InterPro" id="IPR036048">
    <property type="entry name" value="Interleukin_8-like_sf"/>
</dbReference>
<dbReference type="InterPro" id="IPR001811">
    <property type="entry name" value="Chemokine_IL8-like_dom"/>
</dbReference>
<dbReference type="Pfam" id="PF00048">
    <property type="entry name" value="IL8"/>
    <property type="match status" value="1"/>
</dbReference>
<dbReference type="OMA" id="LGRCKCL"/>
<feature type="signal peptide" evidence="3">
    <location>
        <begin position="1"/>
        <end position="22"/>
    </location>
</feature>
<dbReference type="Proteomes" id="UP000695026">
    <property type="component" value="Unplaced"/>
</dbReference>
<protein>
    <submittedName>
        <fullName evidence="6">C-X-C motif chemokine 13</fullName>
    </submittedName>
</protein>
<evidence type="ECO:0000313" key="6">
    <source>
        <dbReference type="RefSeq" id="XP_025028421.1"/>
    </source>
</evidence>
<dbReference type="InterPro" id="IPR001089">
    <property type="entry name" value="Chemokine_CXC"/>
</dbReference>
<name>A0A9F5J2S4_PYTBI</name>
<evidence type="ECO:0000256" key="3">
    <source>
        <dbReference type="SAM" id="SignalP"/>
    </source>
</evidence>
<dbReference type="KEGG" id="pbi:112541766"/>
<feature type="domain" description="Chemokine interleukin-8-like" evidence="4">
    <location>
        <begin position="32"/>
        <end position="93"/>
    </location>
</feature>
<dbReference type="CTD" id="10563"/>
<dbReference type="GO" id="GO:0005615">
    <property type="term" value="C:extracellular space"/>
    <property type="evidence" value="ECO:0007669"/>
    <property type="project" value="UniProtKB-KW"/>
</dbReference>
<organism evidence="5 6">
    <name type="scientific">Python bivittatus</name>
    <name type="common">Burmese python</name>
    <name type="synonym">Python molurus bivittatus</name>
    <dbReference type="NCBI Taxonomy" id="176946"/>
    <lineage>
        <taxon>Eukaryota</taxon>
        <taxon>Metazoa</taxon>
        <taxon>Chordata</taxon>
        <taxon>Craniata</taxon>
        <taxon>Vertebrata</taxon>
        <taxon>Euteleostomi</taxon>
        <taxon>Lepidosauria</taxon>
        <taxon>Squamata</taxon>
        <taxon>Bifurcata</taxon>
        <taxon>Unidentata</taxon>
        <taxon>Episquamata</taxon>
        <taxon>Toxicofera</taxon>
        <taxon>Serpentes</taxon>
        <taxon>Henophidia</taxon>
        <taxon>Pythonidae</taxon>
        <taxon>Python</taxon>
    </lineage>
</organism>
<evidence type="ECO:0000256" key="2">
    <source>
        <dbReference type="ARBA" id="ARBA00022514"/>
    </source>
</evidence>
<comment type="similarity">
    <text evidence="1">Belongs to the intercrine alpha (chemokine CxC) family.</text>
</comment>
<keyword evidence="2" id="KW-0202">Cytokine</keyword>
<dbReference type="CDD" id="cd00273">
    <property type="entry name" value="Chemokine_CXC"/>
    <property type="match status" value="1"/>
</dbReference>
<dbReference type="SMART" id="SM00199">
    <property type="entry name" value="SCY"/>
    <property type="match status" value="1"/>
</dbReference>
<dbReference type="GeneID" id="112541766"/>
<dbReference type="PRINTS" id="PR00436">
    <property type="entry name" value="INTERLEUKIN8"/>
</dbReference>
<evidence type="ECO:0000256" key="1">
    <source>
        <dbReference type="ARBA" id="ARBA00010665"/>
    </source>
</evidence>
<evidence type="ECO:0000259" key="4">
    <source>
        <dbReference type="SMART" id="SM00199"/>
    </source>
</evidence>
<proteinExistence type="inferred from homology"/>
<dbReference type="GO" id="GO:0006952">
    <property type="term" value="P:defense response"/>
    <property type="evidence" value="ECO:0007669"/>
    <property type="project" value="InterPro"/>
</dbReference>
<dbReference type="Gene3D" id="2.40.50.40">
    <property type="match status" value="1"/>
</dbReference>
<dbReference type="SUPFAM" id="SSF54117">
    <property type="entry name" value="Interleukin 8-like chemokines"/>
    <property type="match status" value="1"/>
</dbReference>
<accession>A0A9F5J2S4</accession>
<sequence length="123" mass="14204">MKSLILILTVALVASNINHIYGLAMEGHIAHLGRCKCLKHIALPFAPTQVKHIEVIPQRIHCRRMEIILTLKNSWKYCIHPNTPWVTALLKKWTKRLWLQPSLRVSFPASADQPHHFIKLDHP</sequence>
<dbReference type="GO" id="GO:0006955">
    <property type="term" value="P:immune response"/>
    <property type="evidence" value="ECO:0007669"/>
    <property type="project" value="InterPro"/>
</dbReference>
<feature type="chain" id="PRO_5039903325" evidence="3">
    <location>
        <begin position="23"/>
        <end position="123"/>
    </location>
</feature>
<dbReference type="PRINTS" id="PR00437">
    <property type="entry name" value="SMALLCYTKCXC"/>
</dbReference>
<reference evidence="6" key="1">
    <citation type="submission" date="2025-08" db="UniProtKB">
        <authorList>
            <consortium name="RefSeq"/>
        </authorList>
    </citation>
    <scope>IDENTIFICATION</scope>
    <source>
        <tissue evidence="6">Liver</tissue>
    </source>
</reference>
<dbReference type="GO" id="GO:0008009">
    <property type="term" value="F:chemokine activity"/>
    <property type="evidence" value="ECO:0007669"/>
    <property type="project" value="InterPro"/>
</dbReference>